<comment type="subcellular location">
    <subcellularLocation>
        <location evidence="1">Nucleus</location>
    </subcellularLocation>
</comment>
<reference evidence="4" key="1">
    <citation type="submission" date="2013-04" db="EMBL/GenBank/DDBJ databases">
        <authorList>
            <person name="Qu J."/>
            <person name="Murali S.C."/>
            <person name="Bandaranaike D."/>
            <person name="Bellair M."/>
            <person name="Blankenburg K."/>
            <person name="Chao H."/>
            <person name="Dinh H."/>
            <person name="Doddapaneni H."/>
            <person name="Downs B."/>
            <person name="Dugan-Rocha S."/>
            <person name="Elkadiri S."/>
            <person name="Gnanaolivu R.D."/>
            <person name="Hernandez B."/>
            <person name="Javaid M."/>
            <person name="Jayaseelan J.C."/>
            <person name="Lee S."/>
            <person name="Li M."/>
            <person name="Ming W."/>
            <person name="Munidasa M."/>
            <person name="Muniz J."/>
            <person name="Nguyen L."/>
            <person name="Ongeri F."/>
            <person name="Osuji N."/>
            <person name="Pu L.-L."/>
            <person name="Puazo M."/>
            <person name="Qu C."/>
            <person name="Quiroz J."/>
            <person name="Raj R."/>
            <person name="Weissenberger G."/>
            <person name="Xin Y."/>
            <person name="Zou X."/>
            <person name="Han Y."/>
            <person name="Richards S."/>
            <person name="Worley K."/>
            <person name="Muzny D."/>
            <person name="Gibbs R."/>
        </authorList>
    </citation>
    <scope>NUCLEOTIDE SEQUENCE</scope>
    <source>
        <strain evidence="4">Sampled in the wild</strain>
    </source>
</reference>
<protein>
    <recommendedName>
        <fullName evidence="3">HTH CENPB-type domain-containing protein</fullName>
    </recommendedName>
</protein>
<dbReference type="PANTHER" id="PTHR19303">
    <property type="entry name" value="TRANSPOSON"/>
    <property type="match status" value="1"/>
</dbReference>
<evidence type="ECO:0000256" key="1">
    <source>
        <dbReference type="ARBA" id="ARBA00004123"/>
    </source>
</evidence>
<name>A0A8K0KUE4_LADFU</name>
<evidence type="ECO:0000256" key="2">
    <source>
        <dbReference type="ARBA" id="ARBA00023125"/>
    </source>
</evidence>
<comment type="caution">
    <text evidence="4">The sequence shown here is derived from an EMBL/GenBank/DDBJ whole genome shotgun (WGS) entry which is preliminary data.</text>
</comment>
<sequence>MKLTQARYPKLDEGVLMWLKQARGQNLPVSGDLIKEKAMKLAELMDIPDFMASDGWLDHFKKRHGITFKTVQGEAGAVDSQSLLEWQQQVLRPLLRQFSADDVFNLDETGLFWQLLPNKTMDFTGEQCTGGKKSKQRITLLVGANISGSEKFPLLVIGASKKPRAFKNKEIPVEYKANSKAWMTAKLFEEMLRGWDGRLGQQGRRVLVCLDNFTDHPPELQLNKIQLDFFPPNTTANSQPMDQGIIENLKRHYKKLLLCHRLEAMDEGKEFKKQSK</sequence>
<organism evidence="4 5">
    <name type="scientific">Ladona fulva</name>
    <name type="common">Scarce chaser dragonfly</name>
    <name type="synonym">Libellula fulva</name>
    <dbReference type="NCBI Taxonomy" id="123851"/>
    <lineage>
        <taxon>Eukaryota</taxon>
        <taxon>Metazoa</taxon>
        <taxon>Ecdysozoa</taxon>
        <taxon>Arthropoda</taxon>
        <taxon>Hexapoda</taxon>
        <taxon>Insecta</taxon>
        <taxon>Pterygota</taxon>
        <taxon>Palaeoptera</taxon>
        <taxon>Odonata</taxon>
        <taxon>Epiprocta</taxon>
        <taxon>Anisoptera</taxon>
        <taxon>Libelluloidea</taxon>
        <taxon>Libellulidae</taxon>
        <taxon>Ladona</taxon>
    </lineage>
</organism>
<evidence type="ECO:0000313" key="4">
    <source>
        <dbReference type="EMBL" id="KAG8238393.1"/>
    </source>
</evidence>
<reference evidence="4" key="2">
    <citation type="submission" date="2017-10" db="EMBL/GenBank/DDBJ databases">
        <title>Ladona fulva Genome sequencing and assembly.</title>
        <authorList>
            <person name="Murali S."/>
            <person name="Richards S."/>
            <person name="Bandaranaike D."/>
            <person name="Bellair M."/>
            <person name="Blankenburg K."/>
            <person name="Chao H."/>
            <person name="Dinh H."/>
            <person name="Doddapaneni H."/>
            <person name="Dugan-Rocha S."/>
            <person name="Elkadiri S."/>
            <person name="Gnanaolivu R."/>
            <person name="Hernandez B."/>
            <person name="Skinner E."/>
            <person name="Javaid M."/>
            <person name="Lee S."/>
            <person name="Li M."/>
            <person name="Ming W."/>
            <person name="Munidasa M."/>
            <person name="Muniz J."/>
            <person name="Nguyen L."/>
            <person name="Hughes D."/>
            <person name="Osuji N."/>
            <person name="Pu L.-L."/>
            <person name="Puazo M."/>
            <person name="Qu C."/>
            <person name="Quiroz J."/>
            <person name="Raj R."/>
            <person name="Weissenberger G."/>
            <person name="Xin Y."/>
            <person name="Zou X."/>
            <person name="Han Y."/>
            <person name="Worley K."/>
            <person name="Muzny D."/>
            <person name="Gibbs R."/>
        </authorList>
    </citation>
    <scope>NUCLEOTIDE SEQUENCE</scope>
    <source>
        <strain evidence="4">Sampled in the wild</strain>
    </source>
</reference>
<gene>
    <name evidence="4" type="ORF">J437_LFUL016829</name>
</gene>
<dbReference type="SUPFAM" id="SSF46689">
    <property type="entry name" value="Homeodomain-like"/>
    <property type="match status" value="1"/>
</dbReference>
<dbReference type="AlphaFoldDB" id="A0A8K0KUE4"/>
<proteinExistence type="predicted"/>
<dbReference type="SMART" id="SM00674">
    <property type="entry name" value="CENPB"/>
    <property type="match status" value="1"/>
</dbReference>
<dbReference type="Proteomes" id="UP000792457">
    <property type="component" value="Unassembled WGS sequence"/>
</dbReference>
<dbReference type="OrthoDB" id="125347at2759"/>
<accession>A0A8K0KUE4</accession>
<dbReference type="InterPro" id="IPR050863">
    <property type="entry name" value="CenT-Element_Derived"/>
</dbReference>
<dbReference type="EMBL" id="KZ309352">
    <property type="protein sequence ID" value="KAG8238393.1"/>
    <property type="molecule type" value="Genomic_DNA"/>
</dbReference>
<dbReference type="InterPro" id="IPR009057">
    <property type="entry name" value="Homeodomain-like_sf"/>
</dbReference>
<dbReference type="Gene3D" id="1.10.10.60">
    <property type="entry name" value="Homeodomain-like"/>
    <property type="match status" value="1"/>
</dbReference>
<keyword evidence="2" id="KW-0238">DNA-binding</keyword>
<dbReference type="InterPro" id="IPR004875">
    <property type="entry name" value="DDE_SF_endonuclease_dom"/>
</dbReference>
<dbReference type="GO" id="GO:0003677">
    <property type="term" value="F:DNA binding"/>
    <property type="evidence" value="ECO:0007669"/>
    <property type="project" value="UniProtKB-KW"/>
</dbReference>
<dbReference type="PANTHER" id="PTHR19303:SF73">
    <property type="entry name" value="PROTEIN PDC2"/>
    <property type="match status" value="1"/>
</dbReference>
<dbReference type="PROSITE" id="PS51253">
    <property type="entry name" value="HTH_CENPB"/>
    <property type="match status" value="1"/>
</dbReference>
<feature type="domain" description="HTH CENPB-type" evidence="3">
    <location>
        <begin position="1"/>
        <end position="70"/>
    </location>
</feature>
<dbReference type="GO" id="GO:0005634">
    <property type="term" value="C:nucleus"/>
    <property type="evidence" value="ECO:0007669"/>
    <property type="project" value="UniProtKB-SubCell"/>
</dbReference>
<keyword evidence="5" id="KW-1185">Reference proteome</keyword>
<dbReference type="InterPro" id="IPR006600">
    <property type="entry name" value="HTH_CenpB_DNA-bd_dom"/>
</dbReference>
<dbReference type="Pfam" id="PF03221">
    <property type="entry name" value="HTH_Tnp_Tc5"/>
    <property type="match status" value="1"/>
</dbReference>
<dbReference type="Pfam" id="PF03184">
    <property type="entry name" value="DDE_1"/>
    <property type="match status" value="1"/>
</dbReference>
<evidence type="ECO:0000259" key="3">
    <source>
        <dbReference type="PROSITE" id="PS51253"/>
    </source>
</evidence>
<evidence type="ECO:0000313" key="5">
    <source>
        <dbReference type="Proteomes" id="UP000792457"/>
    </source>
</evidence>